<sequence>MRSAARGARVLAGVRATPDGGCAHHLRLSFVAAPADLAVAVNRLQEAWTEYERSLTTDHRVLDSAVQML</sequence>
<dbReference type="RefSeq" id="WP_131519006.1">
    <property type="nucleotide sequence ID" value="NZ_SJKD01000015.1"/>
</dbReference>
<name>A0A4R0IU19_9ACTN</name>
<reference evidence="1 2" key="1">
    <citation type="submission" date="2019-02" db="EMBL/GenBank/DDBJ databases">
        <title>Kribbella capetownensis sp. nov. and Kribbella speibonae sp. nov., isolated from soil.</title>
        <authorList>
            <person name="Curtis S.M."/>
            <person name="Norton I."/>
            <person name="Everest G.J."/>
            <person name="Meyers P.R."/>
        </authorList>
    </citation>
    <scope>NUCLEOTIDE SEQUENCE [LARGE SCALE GENOMIC DNA]</scope>
    <source>
        <strain evidence="1 2">YM53</strain>
    </source>
</reference>
<dbReference type="Gene3D" id="3.90.1150.10">
    <property type="entry name" value="Aspartate Aminotransferase, domain 1"/>
    <property type="match status" value="1"/>
</dbReference>
<dbReference type="Proteomes" id="UP000293342">
    <property type="component" value="Unassembled WGS sequence"/>
</dbReference>
<dbReference type="AlphaFoldDB" id="A0A4R0IU19"/>
<dbReference type="OrthoDB" id="2110027at201174"/>
<organism evidence="1 2">
    <name type="scientific">Kribbella capetownensis</name>
    <dbReference type="NCBI Taxonomy" id="1572659"/>
    <lineage>
        <taxon>Bacteria</taxon>
        <taxon>Bacillati</taxon>
        <taxon>Actinomycetota</taxon>
        <taxon>Actinomycetes</taxon>
        <taxon>Propionibacteriales</taxon>
        <taxon>Kribbellaceae</taxon>
        <taxon>Kribbella</taxon>
    </lineage>
</organism>
<proteinExistence type="predicted"/>
<accession>A0A4R0IU19</accession>
<evidence type="ECO:0000313" key="1">
    <source>
        <dbReference type="EMBL" id="TCC37403.1"/>
    </source>
</evidence>
<dbReference type="InterPro" id="IPR015422">
    <property type="entry name" value="PyrdxlP-dep_Trfase_small"/>
</dbReference>
<dbReference type="EMBL" id="SJKD01000015">
    <property type="protein sequence ID" value="TCC37403.1"/>
    <property type="molecule type" value="Genomic_DNA"/>
</dbReference>
<protein>
    <submittedName>
        <fullName evidence="1">Uncharacterized protein</fullName>
    </submittedName>
</protein>
<keyword evidence="2" id="KW-1185">Reference proteome</keyword>
<gene>
    <name evidence="1" type="ORF">E0H75_40315</name>
</gene>
<comment type="caution">
    <text evidence="1">The sequence shown here is derived from an EMBL/GenBank/DDBJ whole genome shotgun (WGS) entry which is preliminary data.</text>
</comment>
<evidence type="ECO:0000313" key="2">
    <source>
        <dbReference type="Proteomes" id="UP000293342"/>
    </source>
</evidence>